<evidence type="ECO:0000313" key="2">
    <source>
        <dbReference type="Proteomes" id="UP000307173"/>
    </source>
</evidence>
<gene>
    <name evidence="1" type="ORF">CANINC_001736</name>
</gene>
<comment type="caution">
    <text evidence="1">The sequence shown here is derived from an EMBL/GenBank/DDBJ whole genome shotgun (WGS) entry which is preliminary data.</text>
</comment>
<dbReference type="Proteomes" id="UP000307173">
    <property type="component" value="Unassembled WGS sequence"/>
</dbReference>
<organism evidence="1 2">
    <name type="scientific">Pichia inconspicua</name>
    <dbReference type="NCBI Taxonomy" id="52247"/>
    <lineage>
        <taxon>Eukaryota</taxon>
        <taxon>Fungi</taxon>
        <taxon>Dikarya</taxon>
        <taxon>Ascomycota</taxon>
        <taxon>Saccharomycotina</taxon>
        <taxon>Pichiomycetes</taxon>
        <taxon>Pichiales</taxon>
        <taxon>Pichiaceae</taxon>
        <taxon>Pichia</taxon>
    </lineage>
</organism>
<protein>
    <submittedName>
        <fullName evidence="1">Uncharacterized protein</fullName>
    </submittedName>
</protein>
<name>A0A4T0X2S6_9ASCO</name>
<sequence length="310" mass="35263">MTTSNVWPLVQESDEEYIYNLLLDNIKLNSSKYGASYIQTFWESNSSSLDTKAFTINRALQVFKSADFNPVIFKIIIQISKICCISSVTSGGLVTPDYIDVRINNVTITKVDYLKRLIDISLGTLEVIWRICKLDDHIEIGIDDPTSTFIPKILTKLLLPQNTPIKKLPVAIKILMKSKLRLKSARDTKLCFALSQLMTILSGHTMSLPDSEDAAFESLDKYIMDWKTYVNPMKDLVSFLEWSSMLIQCTEDKAKTELLRELNLCAYQDRSPDYADIDLLPNVTNLANKRTPKFVYDPYAPITMSTSKKV</sequence>
<reference evidence="1 2" key="1">
    <citation type="journal article" date="2019" name="Front. Genet.">
        <title>Whole-Genome Sequencing of the Opportunistic Yeast Pathogen Candida inconspicua Uncovers Its Hybrid Origin.</title>
        <authorList>
            <person name="Mixao V."/>
            <person name="Hansen A.P."/>
            <person name="Saus E."/>
            <person name="Boekhout T."/>
            <person name="Lass-Florl C."/>
            <person name="Gabaldon T."/>
        </authorList>
    </citation>
    <scope>NUCLEOTIDE SEQUENCE [LARGE SCALE GENOMIC DNA]</scope>
    <source>
        <strain evidence="1 2">CBS 180</strain>
    </source>
</reference>
<evidence type="ECO:0000313" key="1">
    <source>
        <dbReference type="EMBL" id="TID29617.1"/>
    </source>
</evidence>
<accession>A0A4T0X2S6</accession>
<proteinExistence type="predicted"/>
<dbReference type="AlphaFoldDB" id="A0A4T0X2S6"/>
<dbReference type="EMBL" id="SELW01000280">
    <property type="protein sequence ID" value="TID29617.1"/>
    <property type="molecule type" value="Genomic_DNA"/>
</dbReference>
<keyword evidence="2" id="KW-1185">Reference proteome</keyword>